<keyword evidence="1" id="KW-0472">Membrane</keyword>
<dbReference type="InterPro" id="IPR017853">
    <property type="entry name" value="GH"/>
</dbReference>
<dbReference type="Proteomes" id="UP000231581">
    <property type="component" value="Unassembled WGS sequence"/>
</dbReference>
<sequence length="415" mass="46330">MKTPMENSQQKINFSKRTVVYVTVPLLLFFGIGGWSLLTRHVDNPEIVATEPTETQQAVPEPVVAVPEPARVAHTPLPEEVRGIYWTVATAGSKRGDELLQYMKTSGLNTAVIDLKLDNGALGFEPINPELKAYAAENPSVKDFPARLEQLHEAGIYRIARIAVMRDSVFTRLHPDQAMQTANGTVWHDKTGAGWVDPASPLVAEYALALAQEAYDMGFDEIQFDYIRFASDGALGAIRYSQYDGTQTKHEVMKTFFDKMATLRETGIPLSFDVFGMTFWSTSDFGIGQRLEDVFPDADFISPMVYPSHYPNGFEGFSNPALYPYEIVKRSLDKGAELLSTDHFIQEEDSRAKFRPWLQDFDIGAVYTAARIKAEIQATRDADAAGWILWNARNVYEPVQYGTKSASSSPEEASR</sequence>
<evidence type="ECO:0000313" key="3">
    <source>
        <dbReference type="EMBL" id="PIP60428.1"/>
    </source>
</evidence>
<feature type="domain" description="DUF4015" evidence="2">
    <location>
        <begin position="83"/>
        <end position="396"/>
    </location>
</feature>
<accession>A0A2H0BTW1</accession>
<evidence type="ECO:0000259" key="2">
    <source>
        <dbReference type="Pfam" id="PF13200"/>
    </source>
</evidence>
<gene>
    <name evidence="3" type="ORF">COX00_03370</name>
</gene>
<feature type="transmembrane region" description="Helical" evidence="1">
    <location>
        <begin position="20"/>
        <end position="38"/>
    </location>
</feature>
<dbReference type="EMBL" id="PCSZ01000063">
    <property type="protein sequence ID" value="PIP60428.1"/>
    <property type="molecule type" value="Genomic_DNA"/>
</dbReference>
<dbReference type="Pfam" id="PF13200">
    <property type="entry name" value="DUF4015"/>
    <property type="match status" value="1"/>
</dbReference>
<organism evidence="3 4">
    <name type="scientific">Candidatus Uhrbacteria bacterium CG22_combo_CG10-13_8_21_14_all_47_17</name>
    <dbReference type="NCBI Taxonomy" id="1975041"/>
    <lineage>
        <taxon>Bacteria</taxon>
        <taxon>Candidatus Uhriibacteriota</taxon>
    </lineage>
</organism>
<protein>
    <recommendedName>
        <fullName evidence="2">DUF4015 domain-containing protein</fullName>
    </recommendedName>
</protein>
<dbReference type="InterPro" id="IPR025275">
    <property type="entry name" value="DUF4015"/>
</dbReference>
<dbReference type="SUPFAM" id="SSF51445">
    <property type="entry name" value="(Trans)glycosidases"/>
    <property type="match status" value="1"/>
</dbReference>
<evidence type="ECO:0000313" key="4">
    <source>
        <dbReference type="Proteomes" id="UP000231581"/>
    </source>
</evidence>
<comment type="caution">
    <text evidence="3">The sequence shown here is derived from an EMBL/GenBank/DDBJ whole genome shotgun (WGS) entry which is preliminary data.</text>
</comment>
<proteinExistence type="predicted"/>
<dbReference type="Gene3D" id="3.20.20.80">
    <property type="entry name" value="Glycosidases"/>
    <property type="match status" value="1"/>
</dbReference>
<name>A0A2H0BTW1_9BACT</name>
<evidence type="ECO:0000256" key="1">
    <source>
        <dbReference type="SAM" id="Phobius"/>
    </source>
</evidence>
<dbReference type="AlphaFoldDB" id="A0A2H0BTW1"/>
<reference evidence="3 4" key="1">
    <citation type="submission" date="2017-09" db="EMBL/GenBank/DDBJ databases">
        <title>Depth-based differentiation of microbial function through sediment-hosted aquifers and enrichment of novel symbionts in the deep terrestrial subsurface.</title>
        <authorList>
            <person name="Probst A.J."/>
            <person name="Ladd B."/>
            <person name="Jarett J.K."/>
            <person name="Geller-Mcgrath D.E."/>
            <person name="Sieber C.M."/>
            <person name="Emerson J.B."/>
            <person name="Anantharaman K."/>
            <person name="Thomas B.C."/>
            <person name="Malmstrom R."/>
            <person name="Stieglmeier M."/>
            <person name="Klingl A."/>
            <person name="Woyke T."/>
            <person name="Ryan C.M."/>
            <person name="Banfield J.F."/>
        </authorList>
    </citation>
    <scope>NUCLEOTIDE SEQUENCE [LARGE SCALE GENOMIC DNA]</scope>
    <source>
        <strain evidence="3">CG22_combo_CG10-13_8_21_14_all_47_17</strain>
    </source>
</reference>
<keyword evidence="1" id="KW-0812">Transmembrane</keyword>
<keyword evidence="1" id="KW-1133">Transmembrane helix</keyword>